<keyword evidence="1" id="KW-0175">Coiled coil</keyword>
<protein>
    <submittedName>
        <fullName evidence="3">Uncharacterized protein</fullName>
    </submittedName>
</protein>
<comment type="caution">
    <text evidence="3">The sequence shown here is derived from an EMBL/GenBank/DDBJ whole genome shotgun (WGS) entry which is preliminary data.</text>
</comment>
<organism evidence="3 4">
    <name type="scientific">candidate division TA06 bacterium DG_26</name>
    <dbReference type="NCBI Taxonomy" id="1703771"/>
    <lineage>
        <taxon>Bacteria</taxon>
        <taxon>Bacteria division TA06</taxon>
    </lineage>
</organism>
<dbReference type="Proteomes" id="UP000051124">
    <property type="component" value="Unassembled WGS sequence"/>
</dbReference>
<gene>
    <name evidence="3" type="ORF">AMJ40_02890</name>
</gene>
<evidence type="ECO:0000256" key="1">
    <source>
        <dbReference type="SAM" id="Coils"/>
    </source>
</evidence>
<reference evidence="3 4" key="1">
    <citation type="journal article" date="2015" name="Microbiome">
        <title>Genomic resolution of linkages in carbon, nitrogen, and sulfur cycling among widespread estuary sediment bacteria.</title>
        <authorList>
            <person name="Baker B.J."/>
            <person name="Lazar C.S."/>
            <person name="Teske A.P."/>
            <person name="Dick G.J."/>
        </authorList>
    </citation>
    <scope>NUCLEOTIDE SEQUENCE [LARGE SCALE GENOMIC DNA]</scope>
    <source>
        <strain evidence="3">DG_26</strain>
    </source>
</reference>
<accession>A0A0S7WJW9</accession>
<dbReference type="PROSITE" id="PS51257">
    <property type="entry name" value="PROKAR_LIPOPROTEIN"/>
    <property type="match status" value="1"/>
</dbReference>
<keyword evidence="2" id="KW-0732">Signal</keyword>
<feature type="chain" id="PRO_5006639545" evidence="2">
    <location>
        <begin position="29"/>
        <end position="86"/>
    </location>
</feature>
<proteinExistence type="predicted"/>
<sequence length="86" mass="9349">MLKTLVLVTLLCSLPMSFVLTGCGPKLAKPETMTELEAAKSAAEAAEAEVKELQAELLRCGKEKSEKESKIKDLERQIDALKSEGK</sequence>
<dbReference type="AlphaFoldDB" id="A0A0S7WJW9"/>
<evidence type="ECO:0000256" key="2">
    <source>
        <dbReference type="SAM" id="SignalP"/>
    </source>
</evidence>
<feature type="coiled-coil region" evidence="1">
    <location>
        <begin position="29"/>
        <end position="84"/>
    </location>
</feature>
<dbReference type="EMBL" id="LIZT01000021">
    <property type="protein sequence ID" value="KPJ50462.1"/>
    <property type="molecule type" value="Genomic_DNA"/>
</dbReference>
<evidence type="ECO:0000313" key="3">
    <source>
        <dbReference type="EMBL" id="KPJ50462.1"/>
    </source>
</evidence>
<evidence type="ECO:0000313" key="4">
    <source>
        <dbReference type="Proteomes" id="UP000051124"/>
    </source>
</evidence>
<name>A0A0S7WJW9_UNCT6</name>
<feature type="signal peptide" evidence="2">
    <location>
        <begin position="1"/>
        <end position="28"/>
    </location>
</feature>